<protein>
    <submittedName>
        <fullName evidence="1">Uncharacterized protein</fullName>
    </submittedName>
</protein>
<accession>A8NQ60</accession>
<dbReference type="KEGG" id="bmy:BM_BM17599"/>
<dbReference type="CTD" id="6096409"/>
<organism evidence="1">
    <name type="scientific">Brugia malayi</name>
    <name type="common">Filarial nematode worm</name>
    <dbReference type="NCBI Taxonomy" id="6279"/>
    <lineage>
        <taxon>Eukaryota</taxon>
        <taxon>Metazoa</taxon>
        <taxon>Ecdysozoa</taxon>
        <taxon>Nematoda</taxon>
        <taxon>Chromadorea</taxon>
        <taxon>Rhabditida</taxon>
        <taxon>Spirurina</taxon>
        <taxon>Spiruromorpha</taxon>
        <taxon>Filarioidea</taxon>
        <taxon>Onchocercidae</taxon>
        <taxon>Brugia</taxon>
    </lineage>
</organism>
<proteinExistence type="predicted"/>
<dbReference type="EMBL" id="DS237775">
    <property type="protein sequence ID" value="EDP38223.1"/>
    <property type="molecule type" value="Genomic_DNA"/>
</dbReference>
<name>A8NQ60_BRUMA</name>
<reference evidence="1" key="1">
    <citation type="journal article" date="2007" name="Science">
        <title>Draft genome of the filarial nematode parasite Brugia malayi.</title>
        <authorList>
            <person name="Ghedin E."/>
            <person name="Wang S."/>
            <person name="Spiro D."/>
            <person name="Caler E."/>
            <person name="Zhao Q."/>
            <person name="Crabtree J."/>
            <person name="Allen J.E."/>
            <person name="Delcher A.L."/>
            <person name="Guiliano D.B."/>
            <person name="Miranda-Saavedra D."/>
            <person name="Angiuoli S.V."/>
            <person name="Creasy T."/>
            <person name="Amedeo P."/>
            <person name="Haas B."/>
            <person name="El-Sayed N.M."/>
            <person name="Wortman J.R."/>
            <person name="Feldblyum T."/>
            <person name="Tallon L."/>
            <person name="Schatz M."/>
            <person name="Shumway M."/>
            <person name="Koo H."/>
            <person name="Salzberg S.L."/>
            <person name="Schobel S."/>
            <person name="Pertea M."/>
            <person name="Pop M."/>
            <person name="White O."/>
            <person name="Barton G.J."/>
            <person name="Carlow C.K."/>
            <person name="Crawford M.J."/>
            <person name="Daub J."/>
            <person name="Dimmic M.W."/>
            <person name="Estes C.F."/>
            <person name="Foster J.M."/>
            <person name="Ganatra M."/>
            <person name="Gregory W.F."/>
            <person name="Johnson N.M."/>
            <person name="Jin J."/>
            <person name="Komuniecki R."/>
            <person name="Korf I."/>
            <person name="Kumar S."/>
            <person name="Laney S."/>
            <person name="Li B.W."/>
            <person name="Li W."/>
            <person name="Lindblom T.H."/>
            <person name="Lustigman S."/>
            <person name="Ma D."/>
            <person name="Maina C.V."/>
            <person name="Martin D.M."/>
            <person name="McCarter J.P."/>
            <person name="McReynolds L."/>
            <person name="Mitreva M."/>
            <person name="Nutman T.B."/>
            <person name="Parkinson J."/>
            <person name="Peregrin-Alvarez J.M."/>
            <person name="Poole C."/>
            <person name="Ren Q."/>
            <person name="Saunders L."/>
            <person name="Sluder A.E."/>
            <person name="Smith K."/>
            <person name="Stanke M."/>
            <person name="Unnasch T.R."/>
            <person name="Ware J."/>
            <person name="Wei A.D."/>
            <person name="Weil G."/>
            <person name="Williams D.J."/>
            <person name="Zhang Y."/>
            <person name="Williams S.A."/>
            <person name="Fraser-Liggett C."/>
            <person name="Slatko B."/>
            <person name="Blaxter M.L."/>
            <person name="Scott A.L."/>
        </authorList>
    </citation>
    <scope>NUCLEOTIDE SEQUENCE [LARGE SCALE GENOMIC DNA]</scope>
</reference>
<evidence type="ECO:0000313" key="1">
    <source>
        <dbReference type="EMBL" id="EDP38223.1"/>
    </source>
</evidence>
<gene>
    <name evidence="1" type="ORF">Bm1_07410</name>
</gene>
<sequence>MCSHHYHRSSHFSQITHGCYHNLHFPALFIPIKKKAKDVRLKRMVCWGSNIDTCNRNFKVLTNDNS</sequence>
<dbReference type="GeneID" id="6096409"/>
<dbReference type="AlphaFoldDB" id="A8NQ60"/>
<dbReference type="RefSeq" id="XP_001892952.2">
    <property type="nucleotide sequence ID" value="XM_001892917.2"/>
</dbReference>